<evidence type="ECO:0000259" key="6">
    <source>
        <dbReference type="PROSITE" id="PS50110"/>
    </source>
</evidence>
<dbReference type="PANTHER" id="PTHR48111">
    <property type="entry name" value="REGULATOR OF RPOS"/>
    <property type="match status" value="1"/>
</dbReference>
<feature type="domain" description="Response regulatory" evidence="6">
    <location>
        <begin position="2"/>
        <end position="116"/>
    </location>
</feature>
<keyword evidence="2 5" id="KW-0238">DNA-binding</keyword>
<dbReference type="GO" id="GO:0032993">
    <property type="term" value="C:protein-DNA complex"/>
    <property type="evidence" value="ECO:0007669"/>
    <property type="project" value="TreeGrafter"/>
</dbReference>
<dbReference type="SMART" id="SM00862">
    <property type="entry name" value="Trans_reg_C"/>
    <property type="match status" value="1"/>
</dbReference>
<dbReference type="InterPro" id="IPR011006">
    <property type="entry name" value="CheY-like_superfamily"/>
</dbReference>
<dbReference type="OrthoDB" id="9802426at2"/>
<dbReference type="Gene3D" id="1.10.10.10">
    <property type="entry name" value="Winged helix-like DNA-binding domain superfamily/Winged helix DNA-binding domain"/>
    <property type="match status" value="1"/>
</dbReference>
<dbReference type="InterPro" id="IPR001789">
    <property type="entry name" value="Sig_transdc_resp-reg_receiver"/>
</dbReference>
<dbReference type="Gene3D" id="3.40.50.2300">
    <property type="match status" value="1"/>
</dbReference>
<evidence type="ECO:0000259" key="7">
    <source>
        <dbReference type="PROSITE" id="PS51755"/>
    </source>
</evidence>
<keyword evidence="3" id="KW-0804">Transcription</keyword>
<evidence type="ECO:0000256" key="2">
    <source>
        <dbReference type="ARBA" id="ARBA00023125"/>
    </source>
</evidence>
<evidence type="ECO:0000256" key="1">
    <source>
        <dbReference type="ARBA" id="ARBA00023015"/>
    </source>
</evidence>
<dbReference type="GO" id="GO:0000976">
    <property type="term" value="F:transcription cis-regulatory region binding"/>
    <property type="evidence" value="ECO:0007669"/>
    <property type="project" value="TreeGrafter"/>
</dbReference>
<dbReference type="PANTHER" id="PTHR48111:SF67">
    <property type="entry name" value="TRANSCRIPTIONAL REGULATORY PROTEIN TCTD"/>
    <property type="match status" value="1"/>
</dbReference>
<dbReference type="SUPFAM" id="SSF52172">
    <property type="entry name" value="CheY-like"/>
    <property type="match status" value="1"/>
</dbReference>
<dbReference type="Pfam" id="PF00486">
    <property type="entry name" value="Trans_reg_C"/>
    <property type="match status" value="1"/>
</dbReference>
<dbReference type="InterPro" id="IPR036388">
    <property type="entry name" value="WH-like_DNA-bd_sf"/>
</dbReference>
<protein>
    <submittedName>
        <fullName evidence="8">Winged helix family two component transcriptional regulator</fullName>
    </submittedName>
</protein>
<accession>A0A2S8S753</accession>
<evidence type="ECO:0000256" key="4">
    <source>
        <dbReference type="PROSITE-ProRule" id="PRU00169"/>
    </source>
</evidence>
<dbReference type="PROSITE" id="PS51755">
    <property type="entry name" value="OMPR_PHOB"/>
    <property type="match status" value="1"/>
</dbReference>
<comment type="caution">
    <text evidence="8">The sequence shown here is derived from an EMBL/GenBank/DDBJ whole genome shotgun (WGS) entry which is preliminary data.</text>
</comment>
<dbReference type="PROSITE" id="PS50110">
    <property type="entry name" value="RESPONSE_REGULATORY"/>
    <property type="match status" value="1"/>
</dbReference>
<dbReference type="EMBL" id="PVEP01000004">
    <property type="protein sequence ID" value="PQV56630.1"/>
    <property type="molecule type" value="Genomic_DNA"/>
</dbReference>
<keyword evidence="1" id="KW-0805">Transcription regulation</keyword>
<keyword evidence="4" id="KW-0597">Phosphoprotein</keyword>
<name>A0A2S8S753_9RHOB</name>
<dbReference type="Gene3D" id="6.10.250.690">
    <property type="match status" value="1"/>
</dbReference>
<dbReference type="Proteomes" id="UP000238338">
    <property type="component" value="Unassembled WGS sequence"/>
</dbReference>
<organism evidence="8 9">
    <name type="scientific">Albidovulum denitrificans</name>
    <dbReference type="NCBI Taxonomy" id="404881"/>
    <lineage>
        <taxon>Bacteria</taxon>
        <taxon>Pseudomonadati</taxon>
        <taxon>Pseudomonadota</taxon>
        <taxon>Alphaproteobacteria</taxon>
        <taxon>Rhodobacterales</taxon>
        <taxon>Paracoccaceae</taxon>
        <taxon>Albidovulum</taxon>
    </lineage>
</organism>
<dbReference type="InterPro" id="IPR001867">
    <property type="entry name" value="OmpR/PhoB-type_DNA-bd"/>
</dbReference>
<proteinExistence type="predicted"/>
<evidence type="ECO:0000313" key="9">
    <source>
        <dbReference type="Proteomes" id="UP000238338"/>
    </source>
</evidence>
<evidence type="ECO:0000256" key="3">
    <source>
        <dbReference type="ARBA" id="ARBA00023163"/>
    </source>
</evidence>
<dbReference type="InterPro" id="IPR039420">
    <property type="entry name" value="WalR-like"/>
</dbReference>
<keyword evidence="9" id="KW-1185">Reference proteome</keyword>
<evidence type="ECO:0000256" key="5">
    <source>
        <dbReference type="PROSITE-ProRule" id="PRU01091"/>
    </source>
</evidence>
<feature type="modified residue" description="4-aspartylphosphate" evidence="4">
    <location>
        <position position="51"/>
    </location>
</feature>
<dbReference type="RefSeq" id="WP_105514806.1">
    <property type="nucleotide sequence ID" value="NZ_PVEP01000004.1"/>
</dbReference>
<gene>
    <name evidence="8" type="ORF">LX70_02203</name>
</gene>
<dbReference type="SMART" id="SM00448">
    <property type="entry name" value="REC"/>
    <property type="match status" value="1"/>
</dbReference>
<dbReference type="AlphaFoldDB" id="A0A2S8S753"/>
<feature type="domain" description="OmpR/PhoB-type" evidence="7">
    <location>
        <begin position="124"/>
        <end position="220"/>
    </location>
</feature>
<dbReference type="GO" id="GO:0000156">
    <property type="term" value="F:phosphorelay response regulator activity"/>
    <property type="evidence" value="ECO:0007669"/>
    <property type="project" value="TreeGrafter"/>
</dbReference>
<dbReference type="GO" id="GO:0006355">
    <property type="term" value="P:regulation of DNA-templated transcription"/>
    <property type="evidence" value="ECO:0007669"/>
    <property type="project" value="InterPro"/>
</dbReference>
<feature type="DNA-binding region" description="OmpR/PhoB-type" evidence="5">
    <location>
        <begin position="124"/>
        <end position="220"/>
    </location>
</feature>
<sequence length="221" mass="24671">MRFLLVEDNKDLAQSVGDRLRLDGHAVDWAETLGDASDCLGAASYDLILLDISLPDGDGRRFLGDQRRIGRDTPVIVMTARSEVSDRVSVLDLGADDYVTKPFDFAELEARCRAVLRRKGVALQTVQHFAGMTFNPLTATLTVDGQMRELRNRELRLLEILMAAPERIFSKGQICDRLFSYAESVSDNAIEVYVGRLRKKMEGSGARIETVRGVGYRLTTE</sequence>
<dbReference type="GO" id="GO:0005829">
    <property type="term" value="C:cytosol"/>
    <property type="evidence" value="ECO:0007669"/>
    <property type="project" value="TreeGrafter"/>
</dbReference>
<dbReference type="Pfam" id="PF00072">
    <property type="entry name" value="Response_reg"/>
    <property type="match status" value="1"/>
</dbReference>
<dbReference type="CDD" id="cd00383">
    <property type="entry name" value="trans_reg_C"/>
    <property type="match status" value="1"/>
</dbReference>
<reference evidence="8 9" key="1">
    <citation type="submission" date="2018-02" db="EMBL/GenBank/DDBJ databases">
        <title>Genomic Encyclopedia of Archaeal and Bacterial Type Strains, Phase II (KMG-II): from individual species to whole genera.</title>
        <authorList>
            <person name="Goeker M."/>
        </authorList>
    </citation>
    <scope>NUCLEOTIDE SEQUENCE [LARGE SCALE GENOMIC DNA]</scope>
    <source>
        <strain evidence="8 9">DSM 18921</strain>
    </source>
</reference>
<evidence type="ECO:0000313" key="8">
    <source>
        <dbReference type="EMBL" id="PQV56630.1"/>
    </source>
</evidence>